<dbReference type="InterPro" id="IPR056810">
    <property type="entry name" value="GNC1-like_N"/>
</dbReference>
<dbReference type="Pfam" id="PF25786">
    <property type="entry name" value="HEAT_GCN1_C"/>
    <property type="match status" value="1"/>
</dbReference>
<sequence length="2627" mass="287777">MESSSESLVSISESVTTTSTKKRVRIFRHEIPSIVNNSEMCTELASQLVDILFKTLYIYDDRGSRKAVDDIIMKALGEVTFMKSFAAALVQAMEKQAKFQTHVGCYRLIQWSCILLSKSAFATVSKNAFCRVATVQASLLHLVMKRSFHERRASKRTFLHLFFQSPDIYKIYIEELKDARIPYKDFPELIGLLMEFSSKSASFFEQFKPTFLDIYVKAVLSAREKPAKGLSEAFHPLFTRMFHEDFQSIVVPAAVKMLKRNPEIVLESVGILLKSVNLDLSKYALEILSVALSQARHADEVRRTEALAIVRCLSRKSSNPDALEAMFNAVKAIIGGSEGRLAFPYQRIGMIKALQELSSASDGKHINGLSRSICSFLLSCYKDDGNEEVKLTTLSALGSWASRSSDAVQPDVVSFIASGLKEKEALRRGHLRCLRSIFNNADAVLLMSSLLAPLIQLVKTGFTKAVQRLDGIYALLLVGKIAAVDLKAEEVLVKEKLWSLISQNEPSLVPVHMASKLSTEDCMACIDLLEVLLLEHLRRILDNFSVRLLLQLIIFLICHPGWEIRRMAYDATRKIISAAPQFTETLLVEFMNFMSILAEKLHISRISDTDNSLDSQVPFLPSTEVSVKALVVISSAALSAAPSASMQVILCAHHPYVVGTARRDTVWRRLFKCLRTCGFDITGIISANLENLCEGLFGPMGLRSANPLEQEAAISSLSTLMSISPGETYLEFEKHLKNLPDRHSHDMLSESDIRIFHTPEEMLSSEQGVYIAEYVAAKNMKQAKGRFRVYEDDDDADHSSSNHSVKREASTREVGVGRKDTGKSTKKSDKGKTAKEEARELLLREEASIREKVLEIKNNLSLILRALGEMAIANPIFAHSQLPSLVKFVDPLLRSPLVSDVAYETMVKLSRCTASPLCNWALDVATALRLIVTEEVQLQLDLIPSVIEGDENEKPSFGLFERIINGLSVSCKSGPLPVDSFTFVFPILERILLSSKKTGLHDDVLRILYMHMDPLLPLPRLRMLSVLYHVLGVVPAYQASIGPALNELCLGLQPNEVAPALYGVYARDVHVRMACLNAVRCIPAVASRNLPQDVEVATSIWIALHDPEKSVAEAAEDIWDRYGYDFGTNYSGLFKALSHINYNIRIASAEALAAALDECPDTIQESLSTLFSLYIRDAGSIEDNVDAGWLGRQGVALALHSSADVLRTKDLPVVITFLISRALADPNADVRGRMINAGIMIIDKHGRDNVSLLFPIFENYLNKKASDEEKYDLVREGVVIFTGALAKHLAKDDPKVHTVVEKLLDVLNTPSEAVQRAVSACLSPLMQSKQDDAPALVSRLLDQLMKSDKYGERRGAAFGLAGVVKGFGIACLKKYGIVAVLREGLVDRNSAKRREGALLGFECLCETLGRLFEPYVIQMLPLLLVSFSDQVVAVREAAECAARAMMSQLSVQGVKLVLPSLLKGLEDKAWRTKQSSVQLLGAMAYCAPVQLSQCLPKIVPKLTEVLTDTHPKVQSAGQTALQQVGSVIKNPEISSLVPTLLMGLTDPNDHTKYSLDILLQTTFVNSIDAPSLALLVPIVHRGLRERSAETKKKAAQIVGNMCSLVTEPKDMIPYIGLLLPEVKKVLVDPIPEVRSVAARALGSLIRGMGEENFPDLVPWLLDTLKSDNSNVERSGAAQGLSEVLAALGTEYFEHLLPDIIRNCSHQRASVRDGYLTLFKYFPRSLGVQFQNYLQQVLPAILDGLADENESVREAALGAGHVLVEHYATTSLPLLLPAVEDGIFNDSWRIRQSSVELLGDLLFKVAGTSGKALLEGGSDDEGSSTEAHGRAIIEVLGRDKRNEVLAALYMVRTDVSISVRQAALHVWKTIVANTPKTLKEIMPVLMNTLITSLASSSSERRQVAGRSLGELVRKLGERVLPLIIPILSKGLKDTNTSRRQGVCIGLSEVMASAGKSQLLSFMDDLIPTIRTALCDSMPEVRESAGLAFSTLYKSAGMQAIDEIVPTLLHALEDDETSDTALDGLKQILSVRTSAVLPHILPKLVHLPLSAFNAHALGALAEVAGPGLDSHLGTVLPALLSAMDGEDKDVQRLAREAAEIVVLVIDEEGVESLISELLKAASDSQASIRRSSSYLIGYFFRNSKLYLVDEAPNLISTLIILLSDSDSATVAVAWEALSRVVNSVPKEVLPTYVKLVRDAVSTSRDKERRKKKGGPIVIPGFSLPKALQPLLPIFLQGLISGSAELREQAALGLGELIEVTSEQALKEFVIPITGPLIRIIGDRFPWQVKSAILSTLTIMIRKGGMALKPFLPQLQTTFVKCLQDSTRTVRSSAALALGKLSALSTRVDPLIGDLLGSLQASDGGIREAILSALKGVFKHAGKSISSVVRARVYNLLKDFIHHDDDQVRISAANIMGIMSEYMEDAQLTELRQELLNLAFAPSWSARHGFVLTISSLLRHNPSAICASTEFPSIINHLKATLKDEKFPLREASTKAFGRLLLHQIQSDSSNTSIHLDIVSSLVSALHDESSEVRRRALSALKAVAKADPSALVAFVNLIGPALAECLKDGSTPVRLAAERCALHTLQLAKGTENVQAAQKFITGLDARRISKFPEHSDDSDDSEADVASG</sequence>
<evidence type="ECO:0000259" key="6">
    <source>
        <dbReference type="SMART" id="SM01349"/>
    </source>
</evidence>
<dbReference type="GO" id="GO:0034198">
    <property type="term" value="P:cellular response to amino acid starvation"/>
    <property type="evidence" value="ECO:0007669"/>
    <property type="project" value="TreeGrafter"/>
</dbReference>
<dbReference type="SMART" id="SM01349">
    <property type="entry name" value="TOG"/>
    <property type="match status" value="2"/>
</dbReference>
<feature type="region of interest" description="Disordered" evidence="5">
    <location>
        <begin position="792"/>
        <end position="836"/>
    </location>
</feature>
<proteinExistence type="inferred from homology"/>
<feature type="domain" description="TOG" evidence="6">
    <location>
        <begin position="1761"/>
        <end position="2022"/>
    </location>
</feature>
<comment type="caution">
    <text evidence="7">The sequence shown here is derived from an EMBL/GenBank/DDBJ whole genome shotgun (WGS) entry which is preliminary data.</text>
</comment>
<dbReference type="PROSITE" id="PS50077">
    <property type="entry name" value="HEAT_REPEAT"/>
    <property type="match status" value="6"/>
</dbReference>
<evidence type="ECO:0000256" key="3">
    <source>
        <dbReference type="ARBA" id="ARBA00022737"/>
    </source>
</evidence>
<evidence type="ECO:0000256" key="2">
    <source>
        <dbReference type="ARBA" id="ARBA00022553"/>
    </source>
</evidence>
<gene>
    <name evidence="7" type="ORF">FNV43_RR02816</name>
</gene>
<feature type="repeat" description="HEAT" evidence="4">
    <location>
        <begin position="1964"/>
        <end position="2001"/>
    </location>
</feature>
<evidence type="ECO:0000313" key="7">
    <source>
        <dbReference type="EMBL" id="KAF3452383.1"/>
    </source>
</evidence>
<dbReference type="OrthoDB" id="5148094at2759"/>
<feature type="repeat" description="HEAT" evidence="4">
    <location>
        <begin position="1656"/>
        <end position="1695"/>
    </location>
</feature>
<feature type="compositionally biased region" description="Basic and acidic residues" evidence="5">
    <location>
        <begin position="797"/>
        <end position="836"/>
    </location>
</feature>
<keyword evidence="2" id="KW-0597">Phosphoprotein</keyword>
<name>A0A8K0HIP7_9ROSA</name>
<dbReference type="InterPro" id="IPR057546">
    <property type="entry name" value="HEAT_GCN1"/>
</dbReference>
<feature type="repeat" description="HEAT" evidence="4">
    <location>
        <begin position="1736"/>
        <end position="1771"/>
    </location>
</feature>
<accession>A0A8K0HIP7</accession>
<dbReference type="Proteomes" id="UP000796880">
    <property type="component" value="Unassembled WGS sequence"/>
</dbReference>
<dbReference type="InterPro" id="IPR034085">
    <property type="entry name" value="TOG"/>
</dbReference>
<dbReference type="PANTHER" id="PTHR23346">
    <property type="entry name" value="TRANSLATIONAL ACTIVATOR GCN1-RELATED"/>
    <property type="match status" value="1"/>
</dbReference>
<dbReference type="Pfam" id="PF24987">
    <property type="entry name" value="HEAT_EF3_N"/>
    <property type="match status" value="3"/>
</dbReference>
<dbReference type="InterPro" id="IPR011989">
    <property type="entry name" value="ARM-like"/>
</dbReference>
<dbReference type="GO" id="GO:0005829">
    <property type="term" value="C:cytosol"/>
    <property type="evidence" value="ECO:0007669"/>
    <property type="project" value="TreeGrafter"/>
</dbReference>
<feature type="repeat" description="HEAT" evidence="4">
    <location>
        <begin position="2228"/>
        <end position="2266"/>
    </location>
</feature>
<dbReference type="Pfam" id="PF23271">
    <property type="entry name" value="HEAT_GCN1"/>
    <property type="match status" value="1"/>
</dbReference>
<evidence type="ECO:0000256" key="1">
    <source>
        <dbReference type="ARBA" id="ARBA00007366"/>
    </source>
</evidence>
<dbReference type="PANTHER" id="PTHR23346:SF7">
    <property type="entry name" value="STALLED RIBOSOME SENSOR GCN1"/>
    <property type="match status" value="1"/>
</dbReference>
<dbReference type="InterPro" id="IPR016024">
    <property type="entry name" value="ARM-type_fold"/>
</dbReference>
<dbReference type="Pfam" id="PF13513">
    <property type="entry name" value="HEAT_EZ"/>
    <property type="match status" value="1"/>
</dbReference>
<dbReference type="Gene3D" id="1.25.10.10">
    <property type="entry name" value="Leucine-rich Repeat Variant"/>
    <property type="match status" value="7"/>
</dbReference>
<dbReference type="Pfam" id="PF24993">
    <property type="entry name" value="GNC1_N"/>
    <property type="match status" value="1"/>
</dbReference>
<dbReference type="FunFam" id="1.25.10.10:FF:000096">
    <property type="entry name" value="eIF-2-alpha kinase activator gcn1"/>
    <property type="match status" value="1"/>
</dbReference>
<dbReference type="EMBL" id="VOIH02000002">
    <property type="protein sequence ID" value="KAF3452383.1"/>
    <property type="molecule type" value="Genomic_DNA"/>
</dbReference>
<dbReference type="FunFam" id="1.25.10.10:FF:000162">
    <property type="entry name" value="GCN1, eIF2 alpha kinase activator homolog"/>
    <property type="match status" value="1"/>
</dbReference>
<feature type="repeat" description="HEAT" evidence="4">
    <location>
        <begin position="1618"/>
        <end position="1656"/>
    </location>
</feature>
<feature type="repeat" description="HEAT" evidence="4">
    <location>
        <begin position="1498"/>
        <end position="1536"/>
    </location>
</feature>
<comment type="similarity">
    <text evidence="1">Belongs to the GCN1 family.</text>
</comment>
<reference evidence="7" key="1">
    <citation type="submission" date="2020-03" db="EMBL/GenBank/DDBJ databases">
        <title>A high-quality chromosome-level genome assembly of a woody plant with both climbing and erect habits, Rhamnella rubrinervis.</title>
        <authorList>
            <person name="Lu Z."/>
            <person name="Yang Y."/>
            <person name="Zhu X."/>
            <person name="Sun Y."/>
        </authorList>
    </citation>
    <scope>NUCLEOTIDE SEQUENCE</scope>
    <source>
        <strain evidence="7">BYM</strain>
        <tissue evidence="7">Leaf</tissue>
    </source>
</reference>
<dbReference type="InterPro" id="IPR021133">
    <property type="entry name" value="HEAT_type_2"/>
</dbReference>
<organism evidence="7 8">
    <name type="scientific">Rhamnella rubrinervis</name>
    <dbReference type="NCBI Taxonomy" id="2594499"/>
    <lineage>
        <taxon>Eukaryota</taxon>
        <taxon>Viridiplantae</taxon>
        <taxon>Streptophyta</taxon>
        <taxon>Embryophyta</taxon>
        <taxon>Tracheophyta</taxon>
        <taxon>Spermatophyta</taxon>
        <taxon>Magnoliopsida</taxon>
        <taxon>eudicotyledons</taxon>
        <taxon>Gunneridae</taxon>
        <taxon>Pentapetalae</taxon>
        <taxon>rosids</taxon>
        <taxon>fabids</taxon>
        <taxon>Rosales</taxon>
        <taxon>Rhamnaceae</taxon>
        <taxon>rhamnoid group</taxon>
        <taxon>Rhamneae</taxon>
        <taxon>Rhamnella</taxon>
    </lineage>
</organism>
<evidence type="ECO:0000256" key="5">
    <source>
        <dbReference type="SAM" id="MobiDB-lite"/>
    </source>
</evidence>
<evidence type="ECO:0000313" key="8">
    <source>
        <dbReference type="Proteomes" id="UP000796880"/>
    </source>
</evidence>
<feature type="domain" description="TOG" evidence="6">
    <location>
        <begin position="1325"/>
        <end position="1557"/>
    </location>
</feature>
<dbReference type="GO" id="GO:0006417">
    <property type="term" value="P:regulation of translation"/>
    <property type="evidence" value="ECO:0007669"/>
    <property type="project" value="TreeGrafter"/>
</dbReference>
<dbReference type="FunFam" id="1.25.10.10:FF:000090">
    <property type="entry name" value="eIF-2-alpha kinase activator GCN1"/>
    <property type="match status" value="1"/>
</dbReference>
<dbReference type="GO" id="GO:0019887">
    <property type="term" value="F:protein kinase regulator activity"/>
    <property type="evidence" value="ECO:0007669"/>
    <property type="project" value="TreeGrafter"/>
</dbReference>
<protein>
    <recommendedName>
        <fullName evidence="6">TOG domain-containing protein</fullName>
    </recommendedName>
</protein>
<dbReference type="SUPFAM" id="SSF48371">
    <property type="entry name" value="ARM repeat"/>
    <property type="match status" value="4"/>
</dbReference>
<dbReference type="Pfam" id="PF24984">
    <property type="entry name" value="HEAT_EF3_GNC1"/>
    <property type="match status" value="1"/>
</dbReference>
<keyword evidence="8" id="KW-1185">Reference proteome</keyword>
<evidence type="ECO:0000256" key="4">
    <source>
        <dbReference type="PROSITE-ProRule" id="PRU00103"/>
    </source>
</evidence>
<keyword evidence="3" id="KW-0677">Repeat</keyword>